<dbReference type="CDD" id="cd08831">
    <property type="entry name" value="ArfGap_ArfGap2_3_like"/>
    <property type="match status" value="1"/>
</dbReference>
<accession>A0A1C1CHH1</accession>
<gene>
    <name evidence="8" type="ORF">CLCR_04004</name>
</gene>
<organism evidence="8 9">
    <name type="scientific">Cladophialophora carrionii</name>
    <dbReference type="NCBI Taxonomy" id="86049"/>
    <lineage>
        <taxon>Eukaryota</taxon>
        <taxon>Fungi</taxon>
        <taxon>Dikarya</taxon>
        <taxon>Ascomycota</taxon>
        <taxon>Pezizomycotina</taxon>
        <taxon>Eurotiomycetes</taxon>
        <taxon>Chaetothyriomycetidae</taxon>
        <taxon>Chaetothyriales</taxon>
        <taxon>Herpotrichiellaceae</taxon>
        <taxon>Cladophialophora</taxon>
    </lineage>
</organism>
<dbReference type="Proteomes" id="UP000094526">
    <property type="component" value="Unassembled WGS sequence"/>
</dbReference>
<keyword evidence="1" id="KW-0343">GTPase activation</keyword>
<dbReference type="InterPro" id="IPR001164">
    <property type="entry name" value="ArfGAP_dom"/>
</dbReference>
<evidence type="ECO:0000256" key="4">
    <source>
        <dbReference type="ARBA" id="ARBA00022833"/>
    </source>
</evidence>
<dbReference type="AlphaFoldDB" id="A0A1C1CHH1"/>
<keyword evidence="4" id="KW-0862">Zinc</keyword>
<dbReference type="PANTHER" id="PTHR45686:SF4">
    <property type="entry name" value="ADP-RIBOSYLATION FACTOR GTPASE ACTIVATING PROTEIN 3, ISOFORM H"/>
    <property type="match status" value="1"/>
</dbReference>
<dbReference type="GO" id="GO:0008270">
    <property type="term" value="F:zinc ion binding"/>
    <property type="evidence" value="ECO:0007669"/>
    <property type="project" value="UniProtKB-KW"/>
</dbReference>
<dbReference type="GO" id="GO:0005096">
    <property type="term" value="F:GTPase activator activity"/>
    <property type="evidence" value="ECO:0007669"/>
    <property type="project" value="UniProtKB-KW"/>
</dbReference>
<feature type="region of interest" description="Disordered" evidence="6">
    <location>
        <begin position="291"/>
        <end position="356"/>
    </location>
</feature>
<dbReference type="Gene3D" id="1.10.220.150">
    <property type="entry name" value="Arf GTPase activating protein"/>
    <property type="match status" value="1"/>
</dbReference>
<dbReference type="InterPro" id="IPR038508">
    <property type="entry name" value="ArfGAP_dom_sf"/>
</dbReference>
<feature type="region of interest" description="Disordered" evidence="6">
    <location>
        <begin position="122"/>
        <end position="271"/>
    </location>
</feature>
<feature type="compositionally biased region" description="Low complexity" evidence="6">
    <location>
        <begin position="313"/>
        <end position="324"/>
    </location>
</feature>
<reference evidence="9" key="1">
    <citation type="submission" date="2015-07" db="EMBL/GenBank/DDBJ databases">
        <authorList>
            <person name="Teixeira M.M."/>
            <person name="Souza R.C."/>
            <person name="Almeida L.G."/>
            <person name="Vicente V.A."/>
            <person name="de Hoog S."/>
            <person name="Bocca A.L."/>
            <person name="de Almeida S.R."/>
            <person name="Vasconcelos A.T."/>
            <person name="Felipe M.S."/>
        </authorList>
    </citation>
    <scope>NUCLEOTIDE SEQUENCE [LARGE SCALE GENOMIC DNA]</scope>
    <source>
        <strain evidence="9">KSF</strain>
    </source>
</reference>
<comment type="caution">
    <text evidence="8">The sequence shown here is derived from an EMBL/GenBank/DDBJ whole genome shotgun (WGS) entry which is preliminary data.</text>
</comment>
<dbReference type="GO" id="GO:0048205">
    <property type="term" value="P:COPI coating of Golgi vesicle"/>
    <property type="evidence" value="ECO:0007669"/>
    <property type="project" value="TreeGrafter"/>
</dbReference>
<evidence type="ECO:0000256" key="1">
    <source>
        <dbReference type="ARBA" id="ARBA00022468"/>
    </source>
</evidence>
<dbReference type="STRING" id="86049.A0A1C1CHH1"/>
<feature type="compositionally biased region" description="Polar residues" evidence="6">
    <location>
        <begin position="187"/>
        <end position="216"/>
    </location>
</feature>
<keyword evidence="2" id="KW-0479">Metal-binding</keyword>
<evidence type="ECO:0000313" key="9">
    <source>
        <dbReference type="Proteomes" id="UP000094526"/>
    </source>
</evidence>
<sequence>MSATKTQSQRIFEKLKAKPANKVCFDCGQKNPTWSSVPFGVYLCLDCSSNHRNLGVHISFVRSTNLDVWQWAQLRTMKVGGNESATKFFQMNGGSAALASKDAKVKYTSNAANKYKEELKRRAERDAQEYPDEVVITDDALSTPGADGTSTPAGEPADDFFSSWDKPTIKRPSNPPSRSATPPVVSRTASPFLSTGNANGAQSRPKSPSPLASSTGDGEAALAAPTAIRTTSSSAIRKTGTLGGAGAKRTNVLGGKKPAQKLGAKKVVGEEIDFEAAEKAAKAEAERIEKLGYDPEAEKTEELAKNKSSNFGSASASPKESPAPINTSARSASNPSHTRSPSEVERLGMGMNRLGFGQIGPAKAAAGASSAAAPKKLGFGAVGPMKPAAADGESSQNNLRSPFLPPSLLYSIDIMPPADDGEQYARQKFGTQKSISSDEFFGRAAFDPSAQAEAKSRLQNFDGATSISSNAYFGRPEDDLTGLEDGNYGDIETVAKDFVRRLGLTAGDDLENLINVAGEGGRKLRGAVARYLNS</sequence>
<dbReference type="PROSITE" id="PS50115">
    <property type="entry name" value="ARFGAP"/>
    <property type="match status" value="1"/>
</dbReference>
<dbReference type="PRINTS" id="PR00405">
    <property type="entry name" value="REVINTRACTNG"/>
</dbReference>
<dbReference type="eggNOG" id="KOG0706">
    <property type="taxonomic scope" value="Eukaryota"/>
</dbReference>
<proteinExistence type="predicted"/>
<dbReference type="EMBL" id="LGRB01000012">
    <property type="protein sequence ID" value="OCT47965.1"/>
    <property type="molecule type" value="Genomic_DNA"/>
</dbReference>
<dbReference type="GO" id="GO:0000139">
    <property type="term" value="C:Golgi membrane"/>
    <property type="evidence" value="ECO:0007669"/>
    <property type="project" value="GOC"/>
</dbReference>
<evidence type="ECO:0000313" key="8">
    <source>
        <dbReference type="EMBL" id="OCT47965.1"/>
    </source>
</evidence>
<protein>
    <recommendedName>
        <fullName evidence="7">Arf-GAP domain-containing protein</fullName>
    </recommendedName>
</protein>
<dbReference type="SUPFAM" id="SSF57863">
    <property type="entry name" value="ArfGap/RecO-like zinc finger"/>
    <property type="match status" value="1"/>
</dbReference>
<evidence type="ECO:0000256" key="3">
    <source>
        <dbReference type="ARBA" id="ARBA00022771"/>
    </source>
</evidence>
<keyword evidence="3 5" id="KW-0863">Zinc-finger</keyword>
<evidence type="ECO:0000256" key="2">
    <source>
        <dbReference type="ARBA" id="ARBA00022723"/>
    </source>
</evidence>
<evidence type="ECO:0000256" key="6">
    <source>
        <dbReference type="SAM" id="MobiDB-lite"/>
    </source>
</evidence>
<dbReference type="VEuPathDB" id="FungiDB:CLCR_04004"/>
<dbReference type="Pfam" id="PF01412">
    <property type="entry name" value="ArfGap"/>
    <property type="match status" value="1"/>
</dbReference>
<evidence type="ECO:0000256" key="5">
    <source>
        <dbReference type="PROSITE-ProRule" id="PRU00288"/>
    </source>
</evidence>
<dbReference type="SMART" id="SM00105">
    <property type="entry name" value="ArfGap"/>
    <property type="match status" value="1"/>
</dbReference>
<feature type="compositionally biased region" description="Polar residues" evidence="6">
    <location>
        <begin position="325"/>
        <end position="339"/>
    </location>
</feature>
<dbReference type="OrthoDB" id="983479at2759"/>
<name>A0A1C1CHH1_9EURO</name>
<dbReference type="VEuPathDB" id="FungiDB:G647_08133"/>
<feature type="compositionally biased region" description="Basic and acidic residues" evidence="6">
    <location>
        <begin position="291"/>
        <end position="305"/>
    </location>
</feature>
<dbReference type="InterPro" id="IPR037278">
    <property type="entry name" value="ARFGAP/RecO"/>
</dbReference>
<keyword evidence="9" id="KW-1185">Reference proteome</keyword>
<dbReference type="FunFam" id="1.10.220.150:FF:000013">
    <property type="entry name" value="Putative Arf GTPase-activating protein"/>
    <property type="match status" value="1"/>
</dbReference>
<dbReference type="PANTHER" id="PTHR45686">
    <property type="entry name" value="ADP-RIBOSYLATION FACTOR GTPASE ACTIVATING PROTEIN 3, ISOFORM H-RELATED"/>
    <property type="match status" value="1"/>
</dbReference>
<feature type="domain" description="Arf-GAP" evidence="7">
    <location>
        <begin position="9"/>
        <end position="130"/>
    </location>
</feature>
<evidence type="ECO:0000259" key="7">
    <source>
        <dbReference type="PROSITE" id="PS50115"/>
    </source>
</evidence>